<dbReference type="PANTHER" id="PTHR16222:SF24">
    <property type="entry name" value="ADP-RIBOSYLHYDROLASE ARH3"/>
    <property type="match status" value="1"/>
</dbReference>
<keyword evidence="3" id="KW-0479">Metal-binding</keyword>
<reference evidence="4 5" key="2">
    <citation type="journal article" date="2016" name="Appl. Microbiol. Biotechnol.">
        <title>Mutations improving production and secretion of extracellular lipase by Burkholderia glumae PG1.</title>
        <authorList>
            <person name="Knapp A."/>
            <person name="Voget S."/>
            <person name="Gao R."/>
            <person name="Zaburannyi N."/>
            <person name="Krysciak D."/>
            <person name="Breuer M."/>
            <person name="Hauer B."/>
            <person name="Streit W.R."/>
            <person name="Muller R."/>
            <person name="Daniel R."/>
            <person name="Jaeger K.E."/>
        </authorList>
    </citation>
    <scope>NUCLEOTIDE SEQUENCE [LARGE SCALE GENOMIC DNA]</scope>
    <source>
        <strain evidence="4 5">PG1</strain>
    </source>
</reference>
<keyword evidence="2 4" id="KW-0378">Hydrolase</keyword>
<dbReference type="HOGENOM" id="CLU_024566_3_0_4"/>
<dbReference type="Pfam" id="PF03747">
    <property type="entry name" value="ADP_ribosyl_GH"/>
    <property type="match status" value="1"/>
</dbReference>
<feature type="binding site" evidence="3">
    <location>
        <position position="300"/>
    </location>
    <ligand>
        <name>Mg(2+)</name>
        <dbReference type="ChEBI" id="CHEBI:18420"/>
        <label>1</label>
    </ligand>
</feature>
<dbReference type="Proteomes" id="UP000031838">
    <property type="component" value="Chromosome 1"/>
</dbReference>
<dbReference type="Gene3D" id="1.10.4080.10">
    <property type="entry name" value="ADP-ribosylation/Crystallin J1"/>
    <property type="match status" value="1"/>
</dbReference>
<feature type="binding site" evidence="3">
    <location>
        <position position="75"/>
    </location>
    <ligand>
        <name>Mg(2+)</name>
        <dbReference type="ChEBI" id="CHEBI:18420"/>
        <label>1</label>
    </ligand>
</feature>
<dbReference type="KEGG" id="bgp:BGL_1c25170"/>
<dbReference type="PANTHER" id="PTHR16222">
    <property type="entry name" value="ADP-RIBOSYLGLYCOHYDROLASE"/>
    <property type="match status" value="1"/>
</dbReference>
<evidence type="ECO:0000313" key="4">
    <source>
        <dbReference type="EMBL" id="AJK47007.1"/>
    </source>
</evidence>
<dbReference type="InterPro" id="IPR036705">
    <property type="entry name" value="Ribosyl_crysJ1_sf"/>
</dbReference>
<keyword evidence="5" id="KW-1185">Reference proteome</keyword>
<dbReference type="InterPro" id="IPR005502">
    <property type="entry name" value="Ribosyl_crysJ1"/>
</dbReference>
<dbReference type="EMBL" id="CP002580">
    <property type="protein sequence ID" value="AJK47007.1"/>
    <property type="molecule type" value="Genomic_DNA"/>
</dbReference>
<evidence type="ECO:0000256" key="3">
    <source>
        <dbReference type="PIRSR" id="PIRSR605502-1"/>
    </source>
</evidence>
<proteinExistence type="inferred from homology"/>
<feature type="binding site" evidence="3">
    <location>
        <position position="76"/>
    </location>
    <ligand>
        <name>Mg(2+)</name>
        <dbReference type="ChEBI" id="CHEBI:18420"/>
        <label>1</label>
    </ligand>
</feature>
<dbReference type="GO" id="GO:0046872">
    <property type="term" value="F:metal ion binding"/>
    <property type="evidence" value="ECO:0007669"/>
    <property type="project" value="UniProtKB-KW"/>
</dbReference>
<gene>
    <name evidence="4" type="ORF">BGL_1c25170</name>
</gene>
<organism evidence="4 5">
    <name type="scientific">Burkholderia plantarii</name>
    <dbReference type="NCBI Taxonomy" id="41899"/>
    <lineage>
        <taxon>Bacteria</taxon>
        <taxon>Pseudomonadati</taxon>
        <taxon>Pseudomonadota</taxon>
        <taxon>Betaproteobacteria</taxon>
        <taxon>Burkholderiales</taxon>
        <taxon>Burkholderiaceae</taxon>
        <taxon>Burkholderia</taxon>
    </lineage>
</organism>
<feature type="binding site" evidence="3">
    <location>
        <position position="301"/>
    </location>
    <ligand>
        <name>Mg(2+)</name>
        <dbReference type="ChEBI" id="CHEBI:18420"/>
        <label>1</label>
    </ligand>
</feature>
<comment type="cofactor">
    <cofactor evidence="3">
        <name>Mg(2+)</name>
        <dbReference type="ChEBI" id="CHEBI:18420"/>
    </cofactor>
    <text evidence="3">Binds 2 magnesium ions per subunit.</text>
</comment>
<protein>
    <submittedName>
        <fullName evidence="4">Putative ADP-ribosylglycohydrolase</fullName>
    </submittedName>
</protein>
<reference evidence="5" key="1">
    <citation type="submission" date="2011-03" db="EMBL/GenBank/DDBJ databases">
        <authorList>
            <person name="Voget S."/>
            <person name="Streit W.R."/>
            <person name="Jaeger K.E."/>
            <person name="Daniel R."/>
        </authorList>
    </citation>
    <scope>NUCLEOTIDE SEQUENCE [LARGE SCALE GENOMIC DNA]</scope>
    <source>
        <strain evidence="5">PG1</strain>
    </source>
</reference>
<accession>A0A0B6RNV8</accession>
<dbReference type="SUPFAM" id="SSF101478">
    <property type="entry name" value="ADP-ribosylglycohydrolase"/>
    <property type="match status" value="1"/>
</dbReference>
<evidence type="ECO:0000313" key="5">
    <source>
        <dbReference type="Proteomes" id="UP000031838"/>
    </source>
</evidence>
<name>A0A0B6RNV8_BURPL</name>
<dbReference type="InterPro" id="IPR050792">
    <property type="entry name" value="ADP-ribosylglycohydrolase"/>
</dbReference>
<dbReference type="AlphaFoldDB" id="A0A0B6RNV8"/>
<sequence>MSNPRTDSPSTTADAARFDRARGAFYGLALGDAFGMPTQSLSREAIRARFGRITRLVDAGPDQPIAPNLRAGSITDDTEQAVLVAQLLVDGHGTIAPLEFARRLIAWEADMKARGSLDLLGPSTRRATQAIVDGEDVTRAGRFGTTNGAAMRVTPVGIATPLDAPEAFVDAVVGSCLVTHNTTLGIASAAAVAAAVSAGIDGAPLAEALEAGAVFAELGERRGYWVAGARIGARIRWAAELAARHTGEALADRLVDVVGTSVASQESVVAAFALAHDAARRATDVADSLATAASLGGDTDTIAAMLGAMLGACAGYHALPREPVETVRRVSALDLDALTRQLLALRTARG</sequence>
<feature type="binding site" evidence="3">
    <location>
        <position position="77"/>
    </location>
    <ligand>
        <name>Mg(2+)</name>
        <dbReference type="ChEBI" id="CHEBI:18420"/>
        <label>1</label>
    </ligand>
</feature>
<keyword evidence="3" id="KW-0460">Magnesium</keyword>
<dbReference type="KEGG" id="bpla:bpln_1g24720"/>
<evidence type="ECO:0000256" key="2">
    <source>
        <dbReference type="ARBA" id="ARBA00022801"/>
    </source>
</evidence>
<dbReference type="RefSeq" id="WP_042625402.1">
    <property type="nucleotide sequence ID" value="NZ_BSTO01000002.1"/>
</dbReference>
<evidence type="ECO:0000256" key="1">
    <source>
        <dbReference type="ARBA" id="ARBA00010702"/>
    </source>
</evidence>
<dbReference type="GO" id="GO:0016787">
    <property type="term" value="F:hydrolase activity"/>
    <property type="evidence" value="ECO:0007669"/>
    <property type="project" value="UniProtKB-KW"/>
</dbReference>
<comment type="similarity">
    <text evidence="1">Belongs to the ADP-ribosylglycohydrolase family.</text>
</comment>
<feature type="binding site" evidence="3">
    <location>
        <position position="298"/>
    </location>
    <ligand>
        <name>Mg(2+)</name>
        <dbReference type="ChEBI" id="CHEBI:18420"/>
        <label>1</label>
    </ligand>
</feature>